<keyword evidence="1" id="KW-0175">Coiled coil</keyword>
<gene>
    <name evidence="2" type="ORF">SAY86_020329</name>
</gene>
<evidence type="ECO:0000256" key="1">
    <source>
        <dbReference type="SAM" id="Coils"/>
    </source>
</evidence>
<comment type="caution">
    <text evidence="2">The sequence shown here is derived from an EMBL/GenBank/DDBJ whole genome shotgun (WGS) entry which is preliminary data.</text>
</comment>
<protein>
    <recommendedName>
        <fullName evidence="4">WEB family protein</fullName>
    </recommendedName>
</protein>
<keyword evidence="3" id="KW-1185">Reference proteome</keyword>
<evidence type="ECO:0008006" key="4">
    <source>
        <dbReference type="Google" id="ProtNLM"/>
    </source>
</evidence>
<dbReference type="EMBL" id="JAXQNO010000011">
    <property type="protein sequence ID" value="KAK4789010.1"/>
    <property type="molecule type" value="Genomic_DNA"/>
</dbReference>
<reference evidence="2 3" key="1">
    <citation type="journal article" date="2023" name="Hortic Res">
        <title>Pangenome of water caltrop reveals structural variations and asymmetric subgenome divergence after allopolyploidization.</title>
        <authorList>
            <person name="Zhang X."/>
            <person name="Chen Y."/>
            <person name="Wang L."/>
            <person name="Yuan Y."/>
            <person name="Fang M."/>
            <person name="Shi L."/>
            <person name="Lu R."/>
            <person name="Comes H.P."/>
            <person name="Ma Y."/>
            <person name="Chen Y."/>
            <person name="Huang G."/>
            <person name="Zhou Y."/>
            <person name="Zheng Z."/>
            <person name="Qiu Y."/>
        </authorList>
    </citation>
    <scope>NUCLEOTIDE SEQUENCE [LARGE SCALE GENOMIC DNA]</scope>
    <source>
        <strain evidence="2">F231</strain>
    </source>
</reference>
<proteinExistence type="predicted"/>
<feature type="coiled-coil region" evidence="1">
    <location>
        <begin position="64"/>
        <end position="112"/>
    </location>
</feature>
<evidence type="ECO:0000313" key="2">
    <source>
        <dbReference type="EMBL" id="KAK4789010.1"/>
    </source>
</evidence>
<sequence>MEGNEGRIVVAGRVEMDTQPPFKSVREAVVLFEERVLAGGVIANKLKEIRTANETIVEVAPSRMTSLMAQLEEAKKDLHNAREGNRALALFMESLQEELREARREINQFKQSRAHDLKKQALMDPDIEDVKFEEEEEEEEEEETKGFLFRREDKKKFVKFASSPALARVIVSEEDQEGDCNGALERNPTLKKTKKKVGSKNPLVGFMGWFKK</sequence>
<organism evidence="2 3">
    <name type="scientific">Trapa natans</name>
    <name type="common">Water chestnut</name>
    <dbReference type="NCBI Taxonomy" id="22666"/>
    <lineage>
        <taxon>Eukaryota</taxon>
        <taxon>Viridiplantae</taxon>
        <taxon>Streptophyta</taxon>
        <taxon>Embryophyta</taxon>
        <taxon>Tracheophyta</taxon>
        <taxon>Spermatophyta</taxon>
        <taxon>Magnoliopsida</taxon>
        <taxon>eudicotyledons</taxon>
        <taxon>Gunneridae</taxon>
        <taxon>Pentapetalae</taxon>
        <taxon>rosids</taxon>
        <taxon>malvids</taxon>
        <taxon>Myrtales</taxon>
        <taxon>Lythraceae</taxon>
        <taxon>Trapa</taxon>
    </lineage>
</organism>
<dbReference type="Proteomes" id="UP001346149">
    <property type="component" value="Unassembled WGS sequence"/>
</dbReference>
<accession>A0AAN7M1N4</accession>
<dbReference type="AlphaFoldDB" id="A0AAN7M1N4"/>
<name>A0AAN7M1N4_TRANT</name>
<evidence type="ECO:0000313" key="3">
    <source>
        <dbReference type="Proteomes" id="UP001346149"/>
    </source>
</evidence>